<dbReference type="Proteomes" id="UP001240777">
    <property type="component" value="Unassembled WGS sequence"/>
</dbReference>
<reference evidence="1" key="2">
    <citation type="submission" date="2023-07" db="EMBL/GenBank/DDBJ databases">
        <authorList>
            <person name="Aydin F."/>
            <person name="Tarhane S."/>
            <person name="Saticioglu I.B."/>
            <person name="Karakaya E."/>
            <person name="Abay S."/>
            <person name="Guran O."/>
            <person name="Bozkurt E."/>
            <person name="Uzum N."/>
            <person name="Olgun K."/>
            <person name="Jablonski D."/>
        </authorList>
    </citation>
    <scope>NUCLEOTIDE SEQUENCE</scope>
    <source>
        <strain evidence="1">Faydin-H75</strain>
    </source>
</reference>
<dbReference type="EMBL" id="JAUPEV010000004">
    <property type="protein sequence ID" value="MDO7252930.1"/>
    <property type="molecule type" value="Genomic_DNA"/>
</dbReference>
<reference evidence="1 3" key="3">
    <citation type="journal article" date="2024" name="Syst. Appl. Microbiol.">
        <title>Helicobacter cappadocius sp. nov., from lizards: The first psychrotrophic Helicobacter species.</title>
        <authorList>
            <person name="Aydin F."/>
            <person name="Tarhane S."/>
            <person name="Karakaya E."/>
            <person name="Abay S."/>
            <person name="Kayman T."/>
            <person name="Guran O."/>
            <person name="Bozkurt E."/>
            <person name="Uzum N."/>
            <person name="Avci A."/>
            <person name="Olgun K."/>
            <person name="Jablonski D."/>
            <person name="Guran C."/>
            <person name="Burcin Saticioglu I."/>
        </authorList>
    </citation>
    <scope>NUCLEOTIDE SEQUENCE [LARGE SCALE GENOMIC DNA]</scope>
    <source>
        <strain evidence="1">Faydin-H75</strain>
        <strain evidence="3">faydin-H76</strain>
    </source>
</reference>
<reference evidence="2 4" key="1">
    <citation type="submission" date="2023-07" db="EMBL/GenBank/DDBJ databases">
        <title>Unpublished Manusciprt.</title>
        <authorList>
            <person name="Aydin F."/>
            <person name="Tarhane S."/>
            <person name="Saticioglu I.B."/>
            <person name="Karakaya E."/>
            <person name="Abay S."/>
            <person name="Guran O."/>
            <person name="Bozkurt E."/>
            <person name="Uzum N."/>
            <person name="Olgun K."/>
            <person name="Jablonski D."/>
        </authorList>
    </citation>
    <scope>NUCLEOTIDE SEQUENCE</scope>
    <source>
        <strain evidence="4">faydin-H75</strain>
        <strain evidence="2">Faydin-H76</strain>
    </source>
</reference>
<dbReference type="Proteomes" id="UP001177258">
    <property type="component" value="Unassembled WGS sequence"/>
</dbReference>
<sequence length="47" mass="5872">MPYEMIEWEKLFWFLEFLIPKMIIKDKDKDKLDELLNSVDLLQKQQQ</sequence>
<evidence type="ECO:0000313" key="1">
    <source>
        <dbReference type="EMBL" id="MDO7252930.1"/>
    </source>
</evidence>
<evidence type="ECO:0000313" key="3">
    <source>
        <dbReference type="Proteomes" id="UP001177258"/>
    </source>
</evidence>
<keyword evidence="4" id="KW-1185">Reference proteome</keyword>
<evidence type="ECO:0000313" key="4">
    <source>
        <dbReference type="Proteomes" id="UP001240777"/>
    </source>
</evidence>
<evidence type="ECO:0000313" key="2">
    <source>
        <dbReference type="EMBL" id="MDP2539080.1"/>
    </source>
</evidence>
<accession>A0AA90PV86</accession>
<comment type="caution">
    <text evidence="2">The sequence shown here is derived from an EMBL/GenBank/DDBJ whole genome shotgun (WGS) entry which is preliminary data.</text>
</comment>
<proteinExistence type="predicted"/>
<protein>
    <submittedName>
        <fullName evidence="2">Uncharacterized protein</fullName>
    </submittedName>
</protein>
<dbReference type="AlphaFoldDB" id="A0AA90PV86"/>
<gene>
    <name evidence="1" type="ORF">Q5I04_03250</name>
    <name evidence="2" type="ORF">Q5I06_04750</name>
</gene>
<dbReference type="RefSeq" id="WP_305516777.1">
    <property type="nucleotide sequence ID" value="NZ_JAUPEV010000004.1"/>
</dbReference>
<dbReference type="EMBL" id="JAUYZK010000005">
    <property type="protein sequence ID" value="MDP2539080.1"/>
    <property type="molecule type" value="Genomic_DNA"/>
</dbReference>
<name>A0AA90PV86_9HELI</name>
<organism evidence="2 3">
    <name type="scientific">Helicobacter cappadocius</name>
    <dbReference type="NCBI Taxonomy" id="3063998"/>
    <lineage>
        <taxon>Bacteria</taxon>
        <taxon>Pseudomonadati</taxon>
        <taxon>Campylobacterota</taxon>
        <taxon>Epsilonproteobacteria</taxon>
        <taxon>Campylobacterales</taxon>
        <taxon>Helicobacteraceae</taxon>
        <taxon>Helicobacter</taxon>
    </lineage>
</organism>